<keyword evidence="2" id="KW-1185">Reference proteome</keyword>
<evidence type="ECO:0000313" key="2">
    <source>
        <dbReference type="Proteomes" id="UP000054785"/>
    </source>
</evidence>
<organism evidence="1 2">
    <name type="scientific">Legionella geestiana</name>
    <dbReference type="NCBI Taxonomy" id="45065"/>
    <lineage>
        <taxon>Bacteria</taxon>
        <taxon>Pseudomonadati</taxon>
        <taxon>Pseudomonadota</taxon>
        <taxon>Gammaproteobacteria</taxon>
        <taxon>Legionellales</taxon>
        <taxon>Legionellaceae</taxon>
        <taxon>Legionella</taxon>
    </lineage>
</organism>
<dbReference type="PATRIC" id="fig|45065.4.peg.1911"/>
<dbReference type="OrthoDB" id="5639804at2"/>
<name>A0A0W0TPD3_9GAMM</name>
<comment type="caution">
    <text evidence="1">The sequence shown here is derived from an EMBL/GenBank/DDBJ whole genome shotgun (WGS) entry which is preliminary data.</text>
</comment>
<dbReference type="STRING" id="45065.Lgee_1760"/>
<dbReference type="AlphaFoldDB" id="A0A0W0TPD3"/>
<dbReference type="Proteomes" id="UP000054785">
    <property type="component" value="Unassembled WGS sequence"/>
</dbReference>
<accession>A0A0W0TPD3</accession>
<dbReference type="EMBL" id="LNYC01000070">
    <property type="protein sequence ID" value="KTC97439.1"/>
    <property type="molecule type" value="Genomic_DNA"/>
</dbReference>
<protein>
    <submittedName>
        <fullName evidence="1">Uncharacterized protein</fullName>
    </submittedName>
</protein>
<proteinExistence type="predicted"/>
<reference evidence="1 2" key="1">
    <citation type="submission" date="2015-11" db="EMBL/GenBank/DDBJ databases">
        <title>Genomic analysis of 38 Legionella species identifies large and diverse effector repertoires.</title>
        <authorList>
            <person name="Burstein D."/>
            <person name="Amaro F."/>
            <person name="Zusman T."/>
            <person name="Lifshitz Z."/>
            <person name="Cohen O."/>
            <person name="Gilbert J.A."/>
            <person name="Pupko T."/>
            <person name="Shuman H.A."/>
            <person name="Segal G."/>
        </authorList>
    </citation>
    <scope>NUCLEOTIDE SEQUENCE [LARGE SCALE GENOMIC DNA]</scope>
    <source>
        <strain evidence="1 2">ATCC 49504</strain>
    </source>
</reference>
<gene>
    <name evidence="1" type="ORF">Lgee_1760</name>
</gene>
<evidence type="ECO:0000313" key="1">
    <source>
        <dbReference type="EMBL" id="KTC97439.1"/>
    </source>
</evidence>
<dbReference type="RefSeq" id="WP_028387146.1">
    <property type="nucleotide sequence ID" value="NZ_CAAAHN010000003.1"/>
</dbReference>
<sequence length="178" mass="19177">MLNGIRNTFITLSLIMPAAAMAEAPDAKAFKNMCVSAWMKSAPDGDKVDYQDFGEKYCSCAAEKPLTSQEDVNKAAQFCMGKILLRTISDRLEESPGLDKVASKDVEQACKGAWTMITSPGSGAPPAEMVSQFCACVEPQMVKLAKKNEELTDSQWYVKVDAISAGCPLVPEASKKAP</sequence>